<keyword evidence="4" id="KW-1185">Reference proteome</keyword>
<dbReference type="RefSeq" id="WP_345411734.1">
    <property type="nucleotide sequence ID" value="NZ_BAABGT010000003.1"/>
</dbReference>
<gene>
    <name evidence="3" type="ORF">GCM10023175_02060</name>
</gene>
<accession>A0ABP8RD66</accession>
<evidence type="ECO:0000313" key="3">
    <source>
        <dbReference type="EMBL" id="GAA4535882.1"/>
    </source>
</evidence>
<feature type="domain" description="AB hydrolase-1" evidence="2">
    <location>
        <begin position="4"/>
        <end position="255"/>
    </location>
</feature>
<evidence type="ECO:0000313" key="4">
    <source>
        <dbReference type="Proteomes" id="UP001501598"/>
    </source>
</evidence>
<dbReference type="SUPFAM" id="SSF53474">
    <property type="entry name" value="alpha/beta-Hydrolases"/>
    <property type="match status" value="1"/>
</dbReference>
<dbReference type="Pfam" id="PF12697">
    <property type="entry name" value="Abhydrolase_6"/>
    <property type="match status" value="1"/>
</dbReference>
<dbReference type="PANTHER" id="PTHR43798">
    <property type="entry name" value="MONOACYLGLYCEROL LIPASE"/>
    <property type="match status" value="1"/>
</dbReference>
<dbReference type="Gene3D" id="3.40.50.1820">
    <property type="entry name" value="alpha/beta hydrolase"/>
    <property type="match status" value="1"/>
</dbReference>
<sequence>MHDHGYATLNIDRVGHGRSDHPLSALTTTAAQAETIHQLIDKLKQGGIGDIAFDHVTTVGHSYGSVIAWFESSLYNDTDAVIATGYTDRVGAINAVPLILTGGPAALDPVTSAEPWALDPGYLQVRQGSRTIPALYHEENADPAVIEKDNELANTVTVPELATFPEPEYDGMHKNITIPTFTVNGEYDFLVCGANQQECATEAGQDASPEELEAASTGLRDWEAPAHNSAACFRAAAIPDAGHDINLHRNAQQAFAQIAYFADEASGVHGENVESYQAGCRTAEPGVSDLLPDTTRLVPPVPVDGVGPLGDPMGVPIGWPTARQA</sequence>
<dbReference type="Proteomes" id="UP001501598">
    <property type="component" value="Unassembled WGS sequence"/>
</dbReference>
<dbReference type="EMBL" id="BAABGT010000003">
    <property type="protein sequence ID" value="GAA4535882.1"/>
    <property type="molecule type" value="Genomic_DNA"/>
</dbReference>
<reference evidence="4" key="1">
    <citation type="journal article" date="2019" name="Int. J. Syst. Evol. Microbiol.">
        <title>The Global Catalogue of Microorganisms (GCM) 10K type strain sequencing project: providing services to taxonomists for standard genome sequencing and annotation.</title>
        <authorList>
            <consortium name="The Broad Institute Genomics Platform"/>
            <consortium name="The Broad Institute Genome Sequencing Center for Infectious Disease"/>
            <person name="Wu L."/>
            <person name="Ma J."/>
        </authorList>
    </citation>
    <scope>NUCLEOTIDE SEQUENCE [LARGE SCALE GENOMIC DNA]</scope>
    <source>
        <strain evidence="4">JCM 17906</strain>
    </source>
</reference>
<evidence type="ECO:0000256" key="1">
    <source>
        <dbReference type="ARBA" id="ARBA00022801"/>
    </source>
</evidence>
<name>A0ABP8RD66_9PSEU</name>
<dbReference type="InterPro" id="IPR029058">
    <property type="entry name" value="AB_hydrolase_fold"/>
</dbReference>
<dbReference type="InterPro" id="IPR000073">
    <property type="entry name" value="AB_hydrolase_1"/>
</dbReference>
<proteinExistence type="predicted"/>
<evidence type="ECO:0000259" key="2">
    <source>
        <dbReference type="Pfam" id="PF12697"/>
    </source>
</evidence>
<comment type="caution">
    <text evidence="3">The sequence shown here is derived from an EMBL/GenBank/DDBJ whole genome shotgun (WGS) entry which is preliminary data.</text>
</comment>
<keyword evidence="1" id="KW-0378">Hydrolase</keyword>
<protein>
    <recommendedName>
        <fullName evidence="2">AB hydrolase-1 domain-containing protein</fullName>
    </recommendedName>
</protein>
<organism evidence="3 4">
    <name type="scientific">Pseudonocardia xishanensis</name>
    <dbReference type="NCBI Taxonomy" id="630995"/>
    <lineage>
        <taxon>Bacteria</taxon>
        <taxon>Bacillati</taxon>
        <taxon>Actinomycetota</taxon>
        <taxon>Actinomycetes</taxon>
        <taxon>Pseudonocardiales</taxon>
        <taxon>Pseudonocardiaceae</taxon>
        <taxon>Pseudonocardia</taxon>
    </lineage>
</organism>
<dbReference type="PANTHER" id="PTHR43798:SF31">
    <property type="entry name" value="AB HYDROLASE SUPERFAMILY PROTEIN YCLE"/>
    <property type="match status" value="1"/>
</dbReference>
<dbReference type="InterPro" id="IPR050266">
    <property type="entry name" value="AB_hydrolase_sf"/>
</dbReference>